<organism evidence="2 3">
    <name type="scientific">Dichotomopilus funicola</name>
    <dbReference type="NCBI Taxonomy" id="1934379"/>
    <lineage>
        <taxon>Eukaryota</taxon>
        <taxon>Fungi</taxon>
        <taxon>Dikarya</taxon>
        <taxon>Ascomycota</taxon>
        <taxon>Pezizomycotina</taxon>
        <taxon>Sordariomycetes</taxon>
        <taxon>Sordariomycetidae</taxon>
        <taxon>Sordariales</taxon>
        <taxon>Chaetomiaceae</taxon>
        <taxon>Dichotomopilus</taxon>
    </lineage>
</organism>
<evidence type="ECO:0000313" key="2">
    <source>
        <dbReference type="EMBL" id="KAK4144494.1"/>
    </source>
</evidence>
<dbReference type="Proteomes" id="UP001302676">
    <property type="component" value="Unassembled WGS sequence"/>
</dbReference>
<evidence type="ECO:0000313" key="3">
    <source>
        <dbReference type="Proteomes" id="UP001302676"/>
    </source>
</evidence>
<proteinExistence type="predicted"/>
<feature type="compositionally biased region" description="Basic and acidic residues" evidence="1">
    <location>
        <begin position="386"/>
        <end position="407"/>
    </location>
</feature>
<feature type="compositionally biased region" description="Low complexity" evidence="1">
    <location>
        <begin position="743"/>
        <end position="766"/>
    </location>
</feature>
<comment type="caution">
    <text evidence="2">The sequence shown here is derived from an EMBL/GenBank/DDBJ whole genome shotgun (WGS) entry which is preliminary data.</text>
</comment>
<protein>
    <submittedName>
        <fullName evidence="2">Uncharacterized protein</fullName>
    </submittedName>
</protein>
<feature type="compositionally biased region" description="Low complexity" evidence="1">
    <location>
        <begin position="823"/>
        <end position="841"/>
    </location>
</feature>
<dbReference type="GeneID" id="87813559"/>
<feature type="compositionally biased region" description="Basic and acidic residues" evidence="1">
    <location>
        <begin position="414"/>
        <end position="448"/>
    </location>
</feature>
<dbReference type="RefSeq" id="XP_062637865.1">
    <property type="nucleotide sequence ID" value="XM_062776946.1"/>
</dbReference>
<feature type="compositionally biased region" description="Basic and acidic residues" evidence="1">
    <location>
        <begin position="311"/>
        <end position="323"/>
    </location>
</feature>
<keyword evidence="3" id="KW-1185">Reference proteome</keyword>
<accession>A0AAN6V4A0</accession>
<feature type="region of interest" description="Disordered" evidence="1">
    <location>
        <begin position="311"/>
        <end position="448"/>
    </location>
</feature>
<feature type="compositionally biased region" description="Basic and acidic residues" evidence="1">
    <location>
        <begin position="339"/>
        <end position="349"/>
    </location>
</feature>
<feature type="region of interest" description="Disordered" evidence="1">
    <location>
        <begin position="743"/>
        <end position="779"/>
    </location>
</feature>
<feature type="region of interest" description="Disordered" evidence="1">
    <location>
        <begin position="804"/>
        <end position="841"/>
    </location>
</feature>
<feature type="region of interest" description="Disordered" evidence="1">
    <location>
        <begin position="973"/>
        <end position="998"/>
    </location>
</feature>
<gene>
    <name evidence="2" type="ORF">C8A04DRAFT_11375</name>
</gene>
<feature type="compositionally biased region" description="Polar residues" evidence="1">
    <location>
        <begin position="146"/>
        <end position="163"/>
    </location>
</feature>
<reference evidence="2" key="2">
    <citation type="submission" date="2023-05" db="EMBL/GenBank/DDBJ databases">
        <authorList>
            <consortium name="Lawrence Berkeley National Laboratory"/>
            <person name="Steindorff A."/>
            <person name="Hensen N."/>
            <person name="Bonometti L."/>
            <person name="Westerberg I."/>
            <person name="Brannstrom I.O."/>
            <person name="Guillou S."/>
            <person name="Cros-Aarteil S."/>
            <person name="Calhoun S."/>
            <person name="Haridas S."/>
            <person name="Kuo A."/>
            <person name="Mondo S."/>
            <person name="Pangilinan J."/>
            <person name="Riley R."/>
            <person name="Labutti K."/>
            <person name="Andreopoulos B."/>
            <person name="Lipzen A."/>
            <person name="Chen C."/>
            <person name="Yanf M."/>
            <person name="Daum C."/>
            <person name="Ng V."/>
            <person name="Clum A."/>
            <person name="Ohm R."/>
            <person name="Martin F."/>
            <person name="Silar P."/>
            <person name="Natvig D."/>
            <person name="Lalanne C."/>
            <person name="Gautier V."/>
            <person name="Ament-Velasquez S.L."/>
            <person name="Kruys A."/>
            <person name="Hutchinson M.I."/>
            <person name="Powell A.J."/>
            <person name="Barry K."/>
            <person name="Miller A.N."/>
            <person name="Grigoriev I.V."/>
            <person name="Debuchy R."/>
            <person name="Gladieux P."/>
            <person name="Thoren M.H."/>
            <person name="Johannesson H."/>
        </authorList>
    </citation>
    <scope>NUCLEOTIDE SEQUENCE</scope>
    <source>
        <strain evidence="2">CBS 141.50</strain>
    </source>
</reference>
<feature type="region of interest" description="Disordered" evidence="1">
    <location>
        <begin position="453"/>
        <end position="472"/>
    </location>
</feature>
<dbReference type="AlphaFoldDB" id="A0AAN6V4A0"/>
<feature type="compositionally biased region" description="Basic and acidic residues" evidence="1">
    <location>
        <begin position="359"/>
        <end position="379"/>
    </location>
</feature>
<reference evidence="2" key="1">
    <citation type="journal article" date="2023" name="Mol. Phylogenet. Evol.">
        <title>Genome-scale phylogeny and comparative genomics of the fungal order Sordariales.</title>
        <authorList>
            <person name="Hensen N."/>
            <person name="Bonometti L."/>
            <person name="Westerberg I."/>
            <person name="Brannstrom I.O."/>
            <person name="Guillou S."/>
            <person name="Cros-Aarteil S."/>
            <person name="Calhoun S."/>
            <person name="Haridas S."/>
            <person name="Kuo A."/>
            <person name="Mondo S."/>
            <person name="Pangilinan J."/>
            <person name="Riley R."/>
            <person name="LaButti K."/>
            <person name="Andreopoulos B."/>
            <person name="Lipzen A."/>
            <person name="Chen C."/>
            <person name="Yan M."/>
            <person name="Daum C."/>
            <person name="Ng V."/>
            <person name="Clum A."/>
            <person name="Steindorff A."/>
            <person name="Ohm R.A."/>
            <person name="Martin F."/>
            <person name="Silar P."/>
            <person name="Natvig D.O."/>
            <person name="Lalanne C."/>
            <person name="Gautier V."/>
            <person name="Ament-Velasquez S.L."/>
            <person name="Kruys A."/>
            <person name="Hutchinson M.I."/>
            <person name="Powell A.J."/>
            <person name="Barry K."/>
            <person name="Miller A.N."/>
            <person name="Grigoriev I.V."/>
            <person name="Debuchy R."/>
            <person name="Gladieux P."/>
            <person name="Hiltunen Thoren M."/>
            <person name="Johannesson H."/>
        </authorList>
    </citation>
    <scope>NUCLEOTIDE SEQUENCE</scope>
    <source>
        <strain evidence="2">CBS 141.50</strain>
    </source>
</reference>
<name>A0AAN6V4A0_9PEZI</name>
<feature type="region of interest" description="Disordered" evidence="1">
    <location>
        <begin position="632"/>
        <end position="724"/>
    </location>
</feature>
<dbReference type="EMBL" id="MU853576">
    <property type="protein sequence ID" value="KAK4144494.1"/>
    <property type="molecule type" value="Genomic_DNA"/>
</dbReference>
<sequence length="1044" mass="113896">MSLTVASNFARRGRGSKPINPALLSSAGTGAIPQHSCQQIRTYKFGRLSSYFEPYVYARHHSRGYKYCENLYKTSLAEGAKNVVKKVAGNYWSSGRQPSQAAGRFINTDASPKKTPDNPTGIRPGRNIEDVERAPLEHLLFGNKQFQSPRENVKSTQSASDVDSSIDPITNRRVPKVGEQTQTPFFSHGPPTEAELKKYDLDHLWASSEQSPIVNHYGKPDSSFQDTLSWEHKEVRWHRSDAITSASATSAAGYAALRLSKTAQRPEPAIEEYTDLGKYGAFRAHEPDGKYKAQEETVANPEELSKYGAVRAHEPDGKYKDLPEPPANAEELSKYGAVRAHEPDGKYKLASDPPADPEELSKYKPVRSHEPDGKYKEQPETTVDPEELKKYKPVRSHEPDGKYKEQPEETVDPEELKKYGPVRSHEPDGKYKAMGEAEAPVDPKELNKYTAFRSHEPDGKYKREMESAPKNQDLGKHLAMRTHEPTSMFAAAYTDAPDAAEIEFYSQPAELSKYGAFRSHEPDGKYAAAYVQAKPDPKELAGYKAFRSHEPDGKYAAAYVEEKPDAKELSSYARAFRSHEPDGKYAASYVQEKPDASELSKYARAFRSHEPDGKYAAAYVQQKPALSELATYKVFRSHEPDGKYAPTNEPPVKPADTKTSQGPIRSPEPDGKYTAVTDETQDLANHEAFTYEDAETRPLPDEARSSKTTDHAPEKIDPVENVETLAEEKSAFRQQVDELMARAAVESGDVSGASSDDSIKAGSSSGQPQGGLTGNYVRDFPEDFTKSWTAGTTDANLDATLLSSEQKETSSGTVQSALERVTEITSPTTTPPSSSVSSPQEPSIYKVLAWDPTMQRIESAETTSVVADTSAPLSLADILLRISHPAKFFSHFAPLQAQGFEIVAGSGDVLIFRKVRDAVPGSENTSVEDSGAAAGAAVNPIDMTGGNYTVAASRFASPTGFVNYNLPGTSNTDDVQAAPASLRQNTSRTESASAANVKNKKSKISFPKKVAIGAAGLAGSAYSVGVVSEYFRNGGADGKGPKGF</sequence>
<feature type="region of interest" description="Disordered" evidence="1">
    <location>
        <begin position="146"/>
        <end position="169"/>
    </location>
</feature>
<feature type="region of interest" description="Disordered" evidence="1">
    <location>
        <begin position="93"/>
        <end position="126"/>
    </location>
</feature>
<feature type="compositionally biased region" description="Polar residues" evidence="1">
    <location>
        <begin position="804"/>
        <end position="816"/>
    </location>
</feature>
<evidence type="ECO:0000256" key="1">
    <source>
        <dbReference type="SAM" id="MobiDB-lite"/>
    </source>
</evidence>
<feature type="compositionally biased region" description="Basic and acidic residues" evidence="1">
    <location>
        <begin position="694"/>
        <end position="718"/>
    </location>
</feature>